<feature type="signal peptide" evidence="1">
    <location>
        <begin position="1"/>
        <end position="24"/>
    </location>
</feature>
<evidence type="ECO:0000256" key="1">
    <source>
        <dbReference type="SAM" id="SignalP"/>
    </source>
</evidence>
<evidence type="ECO:0000313" key="3">
    <source>
        <dbReference type="Proteomes" id="UP000234530"/>
    </source>
</evidence>
<evidence type="ECO:0008006" key="4">
    <source>
        <dbReference type="Google" id="ProtNLM"/>
    </source>
</evidence>
<dbReference type="KEGG" id="pzh:CX676_00335"/>
<protein>
    <recommendedName>
        <fullName evidence="4">DUF5333 domain-containing protein</fullName>
    </recommendedName>
</protein>
<dbReference type="OrthoDB" id="7658992at2"/>
<keyword evidence="3" id="KW-1185">Reference proteome</keyword>
<sequence>MKPSTLLGTALIAATLATAVPAFAQGNMAQDKYLNDRLVAARVADRIRRECPSIDLRVVAAWSQARALQRYAREQGNSDAAIDEYLDSRPVKDRIYGIADAYLAQQGATRGDAESFCRVGRDEIAKKTVSGSLLAAK</sequence>
<dbReference type="InterPro" id="IPR020349">
    <property type="entry name" value="Uncharacterised_14.7kDa"/>
</dbReference>
<accession>A0A2H5EU26</accession>
<dbReference type="EMBL" id="CP025430">
    <property type="protein sequence ID" value="AUH62796.1"/>
    <property type="molecule type" value="Genomic_DNA"/>
</dbReference>
<name>A0A2H5EU26_9RHOB</name>
<dbReference type="Pfam" id="PF17267">
    <property type="entry name" value="DUF5333"/>
    <property type="match status" value="1"/>
</dbReference>
<feature type="chain" id="PRO_5014162081" description="DUF5333 domain-containing protein" evidence="1">
    <location>
        <begin position="25"/>
        <end position="137"/>
    </location>
</feature>
<gene>
    <name evidence="2" type="ORF">CX676_00335</name>
</gene>
<dbReference type="Proteomes" id="UP000234530">
    <property type="component" value="Chromosome"/>
</dbReference>
<reference evidence="2 3" key="1">
    <citation type="journal article" date="2013" name="Antonie Van Leeuwenhoek">
        <title>Paracoccus zhejiangensis sp. nov., isolated from activated sludge in wastewater-treatment system.</title>
        <authorList>
            <person name="Wu Z.G."/>
            <person name="Zhang D.F."/>
            <person name="Liu Y.L."/>
            <person name="Wang F."/>
            <person name="Jiang X."/>
            <person name="Li C."/>
            <person name="Li S.P."/>
            <person name="Hong Q."/>
            <person name="Li W.J."/>
        </authorList>
    </citation>
    <scope>NUCLEOTIDE SEQUENCE [LARGE SCALE GENOMIC DNA]</scope>
    <source>
        <strain evidence="2 3">J6</strain>
    </source>
</reference>
<keyword evidence="1" id="KW-0732">Signal</keyword>
<proteinExistence type="predicted"/>
<dbReference type="RefSeq" id="WP_101750840.1">
    <property type="nucleotide sequence ID" value="NZ_CP025430.1"/>
</dbReference>
<dbReference type="AlphaFoldDB" id="A0A2H5EU26"/>
<organism evidence="2 3">
    <name type="scientific">Paracoccus zhejiangensis</name>
    <dbReference type="NCBI Taxonomy" id="1077935"/>
    <lineage>
        <taxon>Bacteria</taxon>
        <taxon>Pseudomonadati</taxon>
        <taxon>Pseudomonadota</taxon>
        <taxon>Alphaproteobacteria</taxon>
        <taxon>Rhodobacterales</taxon>
        <taxon>Paracoccaceae</taxon>
        <taxon>Paracoccus</taxon>
    </lineage>
</organism>
<evidence type="ECO:0000313" key="2">
    <source>
        <dbReference type="EMBL" id="AUH62796.1"/>
    </source>
</evidence>